<sequence>MFYVSAGYNPDTSPILSAVPDRMRGPHVERGLDNQGFNVQEGLPLKLVDLLSALDPVQVLEAPDVTVTGIAADSRAVRPGDLFVCIPGAHVDAHQFIPDALRRGAVAVVTQRPWAVPAGIGAAVVPDARLALSALADRFYGHPSRALRMVGVTGTNGKTTTAFLVEAIARTAGKAMGVIGTAGMMLGREVLEGKSGYTTPEPQTIHRLLAAMLQRGAWGAVMEVSSHALEQRRTDHCRFDVAVFTNLTHEHLDYHGDMEGYYAAKARLFRGLQPGAAAVVNIDDPYGRRLAEEIPAGVRTLTYGFSEGADIRAEDVHLTGPGARYQLITPVGEADVEAPHLFGTYNVSNAMAAVGAGLALGFSLQDAVAALCTAKGAPGRFERIDEGQDFTVVVDYAHTPDGFEKLLSDVARIKEPGSRVIMVFGSAGQRDPSKRPDMGRIAGEYCDVLVLTEEDPRTEDAMEIARQIASGVARDEVEIRLIEDRVEAIREAIRMARTGDIVLITGKGQETELEVQHPTTWRGDVVEAVDALRDRAREEARGVRA</sequence>
<dbReference type="GO" id="GO:0051301">
    <property type="term" value="P:cell division"/>
    <property type="evidence" value="ECO:0007669"/>
    <property type="project" value="UniProtKB-KW"/>
</dbReference>
<dbReference type="NCBIfam" id="TIGR01085">
    <property type="entry name" value="murE"/>
    <property type="match status" value="1"/>
</dbReference>
<evidence type="ECO:0000256" key="4">
    <source>
        <dbReference type="ARBA" id="ARBA00022960"/>
    </source>
</evidence>
<feature type="binding site" evidence="8">
    <location>
        <position position="233"/>
    </location>
    <ligand>
        <name>UDP-N-acetyl-alpha-D-muramoyl-L-alanyl-D-glutamate</name>
        <dbReference type="ChEBI" id="CHEBI:83900"/>
    </ligand>
</feature>
<dbReference type="InterPro" id="IPR036565">
    <property type="entry name" value="Mur-like_cat_sf"/>
</dbReference>
<dbReference type="Pfam" id="PF01225">
    <property type="entry name" value="Mur_ligase"/>
    <property type="match status" value="1"/>
</dbReference>
<evidence type="ECO:0000313" key="13">
    <source>
        <dbReference type="EMBL" id="MBY6278275.1"/>
    </source>
</evidence>
<accession>A0A953IGR3</accession>
<evidence type="ECO:0000313" key="14">
    <source>
        <dbReference type="Proteomes" id="UP000732377"/>
    </source>
</evidence>
<dbReference type="Pfam" id="PF08245">
    <property type="entry name" value="Mur_ligase_M"/>
    <property type="match status" value="1"/>
</dbReference>
<feature type="domain" description="Mur ligase N-terminal catalytic" evidence="10">
    <location>
        <begin position="67"/>
        <end position="139"/>
    </location>
</feature>
<dbReference type="Gene3D" id="3.90.190.20">
    <property type="entry name" value="Mur ligase, C-terminal domain"/>
    <property type="match status" value="1"/>
</dbReference>
<comment type="pathway">
    <text evidence="1 8 9">Cell wall biogenesis; peptidoglycan biosynthesis.</text>
</comment>
<proteinExistence type="inferred from homology"/>
<reference evidence="13" key="1">
    <citation type="submission" date="2017-11" db="EMBL/GenBank/DDBJ databases">
        <title>Three new genomes from thermophilic consortium.</title>
        <authorList>
            <person name="Quaggio R."/>
            <person name="Amgarten D."/>
            <person name="Setubal J.C."/>
        </authorList>
    </citation>
    <scope>NUCLEOTIDE SEQUENCE</scope>
    <source>
        <strain evidence="13">ZCTH01-B2</strain>
    </source>
</reference>
<dbReference type="PANTHER" id="PTHR23135:SF4">
    <property type="entry name" value="UDP-N-ACETYLMURAMOYL-L-ALANYL-D-GLUTAMATE--2,6-DIAMINOPIMELATE LIGASE MURE HOMOLOG, CHLOROPLASTIC"/>
    <property type="match status" value="1"/>
</dbReference>
<feature type="binding site" evidence="8">
    <location>
        <position position="74"/>
    </location>
    <ligand>
        <name>UDP-N-acetyl-alpha-D-muramoyl-L-alanyl-D-glutamate</name>
        <dbReference type="ChEBI" id="CHEBI:83900"/>
    </ligand>
</feature>
<comment type="subcellular location">
    <subcellularLocation>
        <location evidence="8 9">Cytoplasm</location>
    </subcellularLocation>
</comment>
<dbReference type="Gene3D" id="3.40.1190.10">
    <property type="entry name" value="Mur-like, catalytic domain"/>
    <property type="match status" value="1"/>
</dbReference>
<dbReference type="InterPro" id="IPR000713">
    <property type="entry name" value="Mur_ligase_N"/>
</dbReference>
<comment type="caution">
    <text evidence="8">Lacks conserved residue(s) required for the propagation of feature annotation.</text>
</comment>
<dbReference type="Proteomes" id="UP000732377">
    <property type="component" value="Unassembled WGS sequence"/>
</dbReference>
<dbReference type="PANTHER" id="PTHR23135">
    <property type="entry name" value="MUR LIGASE FAMILY MEMBER"/>
    <property type="match status" value="1"/>
</dbReference>
<dbReference type="AlphaFoldDB" id="A0A953IGR3"/>
<evidence type="ECO:0000256" key="2">
    <source>
        <dbReference type="ARBA" id="ARBA00005898"/>
    </source>
</evidence>
<feature type="domain" description="Mur ligase C-terminal" evidence="11">
    <location>
        <begin position="379"/>
        <end position="508"/>
    </location>
</feature>
<keyword evidence="8" id="KW-0067">ATP-binding</keyword>
<evidence type="ECO:0000259" key="10">
    <source>
        <dbReference type="Pfam" id="PF01225"/>
    </source>
</evidence>
<feature type="modified residue" description="N6-carboxylysine" evidence="8">
    <location>
        <position position="265"/>
    </location>
</feature>
<evidence type="ECO:0000256" key="8">
    <source>
        <dbReference type="HAMAP-Rule" id="MF_00208"/>
    </source>
</evidence>
<dbReference type="EC" id="6.3.2.-" evidence="8"/>
<dbReference type="InterPro" id="IPR005761">
    <property type="entry name" value="UDP-N-AcMur-Glu-dNH2Pim_ligase"/>
</dbReference>
<comment type="function">
    <text evidence="8">Catalyzes the addition of an amino acid to the nucleotide precursor UDP-N-acetylmuramoyl-L-alanyl-D-glutamate (UMAG) in the biosynthesis of bacterial cell-wall peptidoglycan.</text>
</comment>
<dbReference type="Gene3D" id="3.40.1390.10">
    <property type="entry name" value="MurE/MurF, N-terminal domain"/>
    <property type="match status" value="1"/>
</dbReference>
<keyword evidence="7 8" id="KW-0961">Cell wall biogenesis/degradation</keyword>
<dbReference type="GO" id="GO:0071555">
    <property type="term" value="P:cell wall organization"/>
    <property type="evidence" value="ECO:0007669"/>
    <property type="project" value="UniProtKB-KW"/>
</dbReference>
<dbReference type="EMBL" id="PIUK01000419">
    <property type="protein sequence ID" value="MBY6278275.1"/>
    <property type="molecule type" value="Genomic_DNA"/>
</dbReference>
<feature type="binding site" evidence="8">
    <location>
        <begin position="198"/>
        <end position="199"/>
    </location>
    <ligand>
        <name>UDP-N-acetyl-alpha-D-muramoyl-L-alanyl-D-glutamate</name>
        <dbReference type="ChEBI" id="CHEBI:83900"/>
    </ligand>
</feature>
<feature type="domain" description="Mur ligase central" evidence="12">
    <location>
        <begin position="152"/>
        <end position="356"/>
    </location>
</feature>
<dbReference type="InterPro" id="IPR035911">
    <property type="entry name" value="MurE/MurF_N"/>
</dbReference>
<evidence type="ECO:0000256" key="6">
    <source>
        <dbReference type="ARBA" id="ARBA00023306"/>
    </source>
</evidence>
<comment type="caution">
    <text evidence="13">The sequence shown here is derived from an EMBL/GenBank/DDBJ whole genome shotgun (WGS) entry which is preliminary data.</text>
</comment>
<name>A0A953IGR3_SYMTR</name>
<dbReference type="SUPFAM" id="SSF53244">
    <property type="entry name" value="MurD-like peptide ligases, peptide-binding domain"/>
    <property type="match status" value="1"/>
</dbReference>
<dbReference type="GO" id="GO:0005524">
    <property type="term" value="F:ATP binding"/>
    <property type="evidence" value="ECO:0007669"/>
    <property type="project" value="UniProtKB-UniRule"/>
</dbReference>
<evidence type="ECO:0000256" key="5">
    <source>
        <dbReference type="ARBA" id="ARBA00022984"/>
    </source>
</evidence>
<keyword evidence="4 8" id="KW-0133">Cell shape</keyword>
<evidence type="ECO:0000256" key="9">
    <source>
        <dbReference type="RuleBase" id="RU004135"/>
    </source>
</evidence>
<dbReference type="GO" id="GO:0008360">
    <property type="term" value="P:regulation of cell shape"/>
    <property type="evidence" value="ECO:0007669"/>
    <property type="project" value="UniProtKB-KW"/>
</dbReference>
<comment type="cofactor">
    <cofactor evidence="8">
        <name>Mg(2+)</name>
        <dbReference type="ChEBI" id="CHEBI:18420"/>
    </cofactor>
</comment>
<keyword evidence="8" id="KW-0547">Nucleotide-binding</keyword>
<feature type="binding site" evidence="8">
    <location>
        <begin position="154"/>
        <end position="160"/>
    </location>
    <ligand>
        <name>ATP</name>
        <dbReference type="ChEBI" id="CHEBI:30616"/>
    </ligand>
</feature>
<keyword evidence="8" id="KW-0963">Cytoplasm</keyword>
<keyword evidence="8 13" id="KW-0436">Ligase</keyword>
<organism evidence="13 14">
    <name type="scientific">Symbiobacterium thermophilum</name>
    <dbReference type="NCBI Taxonomy" id="2734"/>
    <lineage>
        <taxon>Bacteria</taxon>
        <taxon>Bacillati</taxon>
        <taxon>Bacillota</taxon>
        <taxon>Clostridia</taxon>
        <taxon>Eubacteriales</taxon>
        <taxon>Symbiobacteriaceae</taxon>
        <taxon>Symbiobacterium</taxon>
    </lineage>
</organism>
<dbReference type="GO" id="GO:0009252">
    <property type="term" value="P:peptidoglycan biosynthetic process"/>
    <property type="evidence" value="ECO:0007669"/>
    <property type="project" value="UniProtKB-UniRule"/>
</dbReference>
<dbReference type="InterPro" id="IPR004101">
    <property type="entry name" value="Mur_ligase_C"/>
</dbReference>
<dbReference type="HAMAP" id="MF_00208">
    <property type="entry name" value="MurE"/>
    <property type="match status" value="1"/>
</dbReference>
<dbReference type="InterPro" id="IPR013221">
    <property type="entry name" value="Mur_ligase_cen"/>
</dbReference>
<keyword evidence="3 8" id="KW-0132">Cell division</keyword>
<evidence type="ECO:0000259" key="11">
    <source>
        <dbReference type="Pfam" id="PF02875"/>
    </source>
</evidence>
<dbReference type="NCBIfam" id="NF001126">
    <property type="entry name" value="PRK00139.1-4"/>
    <property type="match status" value="1"/>
</dbReference>
<evidence type="ECO:0000256" key="7">
    <source>
        <dbReference type="ARBA" id="ARBA00023316"/>
    </source>
</evidence>
<comment type="similarity">
    <text evidence="2 8">Belongs to the MurCDEF family. MurE subfamily.</text>
</comment>
<evidence type="ECO:0000256" key="1">
    <source>
        <dbReference type="ARBA" id="ARBA00004752"/>
    </source>
</evidence>
<dbReference type="GO" id="GO:0016881">
    <property type="term" value="F:acid-amino acid ligase activity"/>
    <property type="evidence" value="ECO:0007669"/>
    <property type="project" value="UniProtKB-UniRule"/>
</dbReference>
<keyword evidence="8" id="KW-0460">Magnesium</keyword>
<dbReference type="InterPro" id="IPR036615">
    <property type="entry name" value="Mur_ligase_C_dom_sf"/>
</dbReference>
<feature type="binding site" evidence="8">
    <location>
        <position position="225"/>
    </location>
    <ligand>
        <name>UDP-N-acetyl-alpha-D-muramoyl-L-alanyl-D-glutamate</name>
        <dbReference type="ChEBI" id="CHEBI:83900"/>
    </ligand>
</feature>
<keyword evidence="5 8" id="KW-0573">Peptidoglycan synthesis</keyword>
<comment type="PTM">
    <text evidence="8">Carboxylation is probably crucial for Mg(2+) binding and, consequently, for the gamma-phosphate positioning of ATP.</text>
</comment>
<protein>
    <recommendedName>
        <fullName evidence="8">UDP-N-acetylmuramyl-tripeptide synthetase</fullName>
        <ecNumber evidence="8">6.3.2.-</ecNumber>
    </recommendedName>
    <alternativeName>
        <fullName evidence="8">UDP-MurNAc-tripeptide synthetase</fullName>
    </alternativeName>
</protein>
<gene>
    <name evidence="8" type="primary">murE</name>
    <name evidence="13" type="ORF">CWE10_19320</name>
</gene>
<keyword evidence="6 8" id="KW-0131">Cell cycle</keyword>
<dbReference type="GO" id="GO:0000287">
    <property type="term" value="F:magnesium ion binding"/>
    <property type="evidence" value="ECO:0007669"/>
    <property type="project" value="UniProtKB-UniRule"/>
</dbReference>
<dbReference type="GO" id="GO:0005737">
    <property type="term" value="C:cytoplasm"/>
    <property type="evidence" value="ECO:0007669"/>
    <property type="project" value="UniProtKB-SubCell"/>
</dbReference>
<dbReference type="SUPFAM" id="SSF63418">
    <property type="entry name" value="MurE/MurF N-terminal domain"/>
    <property type="match status" value="1"/>
</dbReference>
<evidence type="ECO:0000256" key="3">
    <source>
        <dbReference type="ARBA" id="ARBA00022618"/>
    </source>
</evidence>
<dbReference type="Pfam" id="PF02875">
    <property type="entry name" value="Mur_ligase_C"/>
    <property type="match status" value="1"/>
</dbReference>
<feature type="binding site" evidence="8">
    <location>
        <position position="231"/>
    </location>
    <ligand>
        <name>UDP-N-acetyl-alpha-D-muramoyl-L-alanyl-D-glutamate</name>
        <dbReference type="ChEBI" id="CHEBI:83900"/>
    </ligand>
</feature>
<dbReference type="SUPFAM" id="SSF53623">
    <property type="entry name" value="MurD-like peptide ligases, catalytic domain"/>
    <property type="match status" value="1"/>
</dbReference>
<evidence type="ECO:0000259" key="12">
    <source>
        <dbReference type="Pfam" id="PF08245"/>
    </source>
</evidence>